<accession>A0A327Y7T9</accession>
<sequence length="195" mass="20184">MADPTLAATPRLIPLCALGGEIPRQTSFGALTLIERPDVALASLAPRGGMATPAPFGLTLPQPGRCASAGDMTALWSGPGQWMIAADGQADTDFAAAVQAQAPGASVTDQTDGWVWIDIASAARGAPLDRLLEKLVNLPPAALQPGRAARTGLHHLGVFVMRQGADRLAVLGMRSAAGSLWHALTQAAQRLETRP</sequence>
<dbReference type="SUPFAM" id="SSF103025">
    <property type="entry name" value="Folate-binding domain"/>
    <property type="match status" value="1"/>
</dbReference>
<keyword evidence="2" id="KW-1185">Reference proteome</keyword>
<dbReference type="AlphaFoldDB" id="A0A327Y7T9"/>
<dbReference type="RefSeq" id="WP_009503508.1">
    <property type="nucleotide sequence ID" value="NZ_LIGK01000014.1"/>
</dbReference>
<dbReference type="Gene3D" id="3.30.1360.120">
    <property type="entry name" value="Probable tRNA modification gtpase trme, domain 1"/>
    <property type="match status" value="1"/>
</dbReference>
<protein>
    <submittedName>
        <fullName evidence="1">Heterotetrameric sarcosine oxidase gamma subunit</fullName>
    </submittedName>
</protein>
<dbReference type="EMBL" id="QLMG01000020">
    <property type="protein sequence ID" value="RAK16521.1"/>
    <property type="molecule type" value="Genomic_DNA"/>
</dbReference>
<organism evidence="1 2">
    <name type="scientific">Salipiger aestuarii</name>
    <dbReference type="NCBI Taxonomy" id="568098"/>
    <lineage>
        <taxon>Bacteria</taxon>
        <taxon>Pseudomonadati</taxon>
        <taxon>Pseudomonadota</taxon>
        <taxon>Alphaproteobacteria</taxon>
        <taxon>Rhodobacterales</taxon>
        <taxon>Roseobacteraceae</taxon>
        <taxon>Salipiger</taxon>
    </lineage>
</organism>
<name>A0A327Y7T9_9RHOB</name>
<reference evidence="1 2" key="1">
    <citation type="submission" date="2018-06" db="EMBL/GenBank/DDBJ databases">
        <title>Genomic Encyclopedia of Archaeal and Bacterial Type Strains, Phase II (KMG-II): from individual species to whole genera.</title>
        <authorList>
            <person name="Goeker M."/>
        </authorList>
    </citation>
    <scope>NUCLEOTIDE SEQUENCE [LARGE SCALE GENOMIC DNA]</scope>
    <source>
        <strain evidence="1 2">DSM 22011</strain>
    </source>
</reference>
<evidence type="ECO:0000313" key="1">
    <source>
        <dbReference type="EMBL" id="RAK16521.1"/>
    </source>
</evidence>
<comment type="caution">
    <text evidence="1">The sequence shown here is derived from an EMBL/GenBank/DDBJ whole genome shotgun (WGS) entry which is preliminary data.</text>
</comment>
<dbReference type="Proteomes" id="UP000249165">
    <property type="component" value="Unassembled WGS sequence"/>
</dbReference>
<proteinExistence type="predicted"/>
<gene>
    <name evidence="1" type="ORF">ATI53_102057</name>
</gene>
<dbReference type="InterPro" id="IPR027266">
    <property type="entry name" value="TrmE/GcvT-like"/>
</dbReference>
<dbReference type="OrthoDB" id="7356349at2"/>
<evidence type="ECO:0000313" key="2">
    <source>
        <dbReference type="Proteomes" id="UP000249165"/>
    </source>
</evidence>